<name>U2KVV9_9FIRM</name>
<proteinExistence type="predicted"/>
<organism evidence="1 2">
    <name type="scientific">Ruminococcus callidus ATCC 27760</name>
    <dbReference type="NCBI Taxonomy" id="411473"/>
    <lineage>
        <taxon>Bacteria</taxon>
        <taxon>Bacillati</taxon>
        <taxon>Bacillota</taxon>
        <taxon>Clostridia</taxon>
        <taxon>Eubacteriales</taxon>
        <taxon>Oscillospiraceae</taxon>
        <taxon>Ruminococcus</taxon>
    </lineage>
</organism>
<sequence length="117" mass="13954">MGLLRQLAHRLLSEERDSEFGYFDYVAAQKRVEQMSMVNEDIQSLEDMITDMQMYRRGNREGVLTLQWFDCNGEEKELELWLDGDFSENTTCGELIQFLMHERTRQRILLRRLLKSG</sequence>
<evidence type="ECO:0000313" key="2">
    <source>
        <dbReference type="Proteomes" id="UP000016662"/>
    </source>
</evidence>
<dbReference type="HOGENOM" id="CLU_2083146_0_0_9"/>
<keyword evidence="2" id="KW-1185">Reference proteome</keyword>
<gene>
    <name evidence="1" type="ORF">RUMCAL_01350</name>
</gene>
<protein>
    <submittedName>
        <fullName evidence="1">Uncharacterized protein</fullName>
    </submittedName>
</protein>
<comment type="caution">
    <text evidence="1">The sequence shown here is derived from an EMBL/GenBank/DDBJ whole genome shotgun (WGS) entry which is preliminary data.</text>
</comment>
<accession>U2KVV9</accession>
<dbReference type="EMBL" id="AWVF01000175">
    <property type="protein sequence ID" value="ERJ96215.1"/>
    <property type="molecule type" value="Genomic_DNA"/>
</dbReference>
<reference evidence="1 2" key="1">
    <citation type="submission" date="2013-07" db="EMBL/GenBank/DDBJ databases">
        <authorList>
            <person name="Weinstock G."/>
            <person name="Sodergren E."/>
            <person name="Wylie T."/>
            <person name="Fulton L."/>
            <person name="Fulton R."/>
            <person name="Fronick C."/>
            <person name="O'Laughlin M."/>
            <person name="Godfrey J."/>
            <person name="Miner T."/>
            <person name="Herter B."/>
            <person name="Appelbaum E."/>
            <person name="Cordes M."/>
            <person name="Lek S."/>
            <person name="Wollam A."/>
            <person name="Pepin K.H."/>
            <person name="Palsikar V.B."/>
            <person name="Mitreva M."/>
            <person name="Wilson R.K."/>
        </authorList>
    </citation>
    <scope>NUCLEOTIDE SEQUENCE [LARGE SCALE GENOMIC DNA]</scope>
    <source>
        <strain evidence="1 2">ATCC 27760</strain>
    </source>
</reference>
<dbReference type="Proteomes" id="UP000016662">
    <property type="component" value="Unassembled WGS sequence"/>
</dbReference>
<dbReference type="STRING" id="411473.RUMCAL_01350"/>
<evidence type="ECO:0000313" key="1">
    <source>
        <dbReference type="EMBL" id="ERJ96215.1"/>
    </source>
</evidence>
<dbReference type="RefSeq" id="WP_021682834.1">
    <property type="nucleotide sequence ID" value="NZ_KI260449.1"/>
</dbReference>
<dbReference type="PATRIC" id="fig|411473.3.peg.1095"/>
<dbReference type="AlphaFoldDB" id="U2KVV9"/>